<accession>A0ABW0U1I6</accession>
<dbReference type="Proteomes" id="UP001596143">
    <property type="component" value="Unassembled WGS sequence"/>
</dbReference>
<reference evidence="3" key="1">
    <citation type="journal article" date="2019" name="Int. J. Syst. Evol. Microbiol.">
        <title>The Global Catalogue of Microorganisms (GCM) 10K type strain sequencing project: providing services to taxonomists for standard genome sequencing and annotation.</title>
        <authorList>
            <consortium name="The Broad Institute Genomics Platform"/>
            <consortium name="The Broad Institute Genome Sequencing Center for Infectious Disease"/>
            <person name="Wu L."/>
            <person name="Ma J."/>
        </authorList>
    </citation>
    <scope>NUCLEOTIDE SEQUENCE [LARGE SCALE GENOMIC DNA]</scope>
    <source>
        <strain evidence="3">CGMCC 1.15790</strain>
    </source>
</reference>
<name>A0ABW0U1I6_9BACI</name>
<evidence type="ECO:0000256" key="1">
    <source>
        <dbReference type="SAM" id="Phobius"/>
    </source>
</evidence>
<protein>
    <submittedName>
        <fullName evidence="2">Uncharacterized protein</fullName>
    </submittedName>
</protein>
<keyword evidence="3" id="KW-1185">Reference proteome</keyword>
<keyword evidence="1" id="KW-0812">Transmembrane</keyword>
<dbReference type="EMBL" id="JBHSPF010000002">
    <property type="protein sequence ID" value="MFC5627315.1"/>
    <property type="molecule type" value="Genomic_DNA"/>
</dbReference>
<organism evidence="2 3">
    <name type="scientific">Aliibacillus thermotolerans</name>
    <dbReference type="NCBI Taxonomy" id="1834418"/>
    <lineage>
        <taxon>Bacteria</taxon>
        <taxon>Bacillati</taxon>
        <taxon>Bacillota</taxon>
        <taxon>Bacilli</taxon>
        <taxon>Bacillales</taxon>
        <taxon>Bacillaceae</taxon>
        <taxon>Aliibacillus</taxon>
    </lineage>
</organism>
<sequence>MKWAYFLTLVFIVFLTILYEWQKINPEYKKEKVAFALFTLAGTVLLTVLIFYPDVQGPFDWFKKMYGPWLSL</sequence>
<gene>
    <name evidence="2" type="ORF">ACFPTR_00180</name>
</gene>
<comment type="caution">
    <text evidence="2">The sequence shown here is derived from an EMBL/GenBank/DDBJ whole genome shotgun (WGS) entry which is preliminary data.</text>
</comment>
<evidence type="ECO:0000313" key="3">
    <source>
        <dbReference type="Proteomes" id="UP001596143"/>
    </source>
</evidence>
<keyword evidence="1" id="KW-1133">Transmembrane helix</keyword>
<dbReference type="RefSeq" id="WP_270896836.1">
    <property type="nucleotide sequence ID" value="NZ_JBHSPF010000002.1"/>
</dbReference>
<keyword evidence="1" id="KW-0472">Membrane</keyword>
<proteinExistence type="predicted"/>
<evidence type="ECO:0000313" key="2">
    <source>
        <dbReference type="EMBL" id="MFC5627315.1"/>
    </source>
</evidence>
<feature type="transmembrane region" description="Helical" evidence="1">
    <location>
        <begin position="33"/>
        <end position="52"/>
    </location>
</feature>
<feature type="transmembrane region" description="Helical" evidence="1">
    <location>
        <begin position="6"/>
        <end position="21"/>
    </location>
</feature>